<sequence>MTTFTRHELEQFSDAAGRAIASADGCNVPVASRHAARFQQLMARRNRRSFMLSLETRVGGTLTDGACLTPLMALSLPNR</sequence>
<comment type="caution">
    <text evidence="1">The sequence shown here is derived from an EMBL/GenBank/DDBJ whole genome shotgun (WGS) entry which is preliminary data.</text>
</comment>
<dbReference type="RefSeq" id="WP_346012896.1">
    <property type="nucleotide sequence ID" value="NZ_JAQYXP010000001.1"/>
</dbReference>
<proteinExistence type="predicted"/>
<protein>
    <submittedName>
        <fullName evidence="1">Uncharacterized protein</fullName>
    </submittedName>
</protein>
<dbReference type="Proteomes" id="UP001407347">
    <property type="component" value="Unassembled WGS sequence"/>
</dbReference>
<gene>
    <name evidence="1" type="ORF">PUR29_09310</name>
</gene>
<organism evidence="1 2">
    <name type="scientific">Methylobacterium ajmalii</name>
    <dbReference type="NCBI Taxonomy" id="2738439"/>
    <lineage>
        <taxon>Bacteria</taxon>
        <taxon>Pseudomonadati</taxon>
        <taxon>Pseudomonadota</taxon>
        <taxon>Alphaproteobacteria</taxon>
        <taxon>Hyphomicrobiales</taxon>
        <taxon>Methylobacteriaceae</taxon>
        <taxon>Methylobacterium</taxon>
    </lineage>
</organism>
<dbReference type="EMBL" id="JAQYXP010000001">
    <property type="protein sequence ID" value="MEN3233798.1"/>
    <property type="molecule type" value="Genomic_DNA"/>
</dbReference>
<reference evidence="1 2" key="1">
    <citation type="journal article" date="2023" name="PLoS ONE">
        <title>Complete genome assembly of Hawai'i environmental nontuberculous mycobacteria reveals unexpected co-isolation with methylobacteria.</title>
        <authorList>
            <person name="Hendrix J."/>
            <person name="Epperson L.E."/>
            <person name="Tong E.I."/>
            <person name="Chan Y.L."/>
            <person name="Hasan N.A."/>
            <person name="Dawrs S.N."/>
            <person name="Norton G.J."/>
            <person name="Virdi R."/>
            <person name="Crooks J.L."/>
            <person name="Chan E.D."/>
            <person name="Honda J.R."/>
            <person name="Strong M."/>
        </authorList>
    </citation>
    <scope>NUCLEOTIDE SEQUENCE [LARGE SCALE GENOMIC DNA]</scope>
    <source>
        <strain evidence="1 2">NJH_HI04-1</strain>
    </source>
</reference>
<accession>A0ABU9ZQM3</accession>
<evidence type="ECO:0000313" key="2">
    <source>
        <dbReference type="Proteomes" id="UP001407347"/>
    </source>
</evidence>
<evidence type="ECO:0000313" key="1">
    <source>
        <dbReference type="EMBL" id="MEN3233798.1"/>
    </source>
</evidence>
<name>A0ABU9ZQM3_9HYPH</name>
<keyword evidence="2" id="KW-1185">Reference proteome</keyword>